<evidence type="ECO:0000313" key="1">
    <source>
        <dbReference type="EMBL" id="GAA5200373.1"/>
    </source>
</evidence>
<accession>A0ABP9SQK3</accession>
<keyword evidence="2" id="KW-1185">Reference proteome</keyword>
<organism evidence="1 2">
    <name type="scientific">Arthrobacter gyeryongensis</name>
    <dbReference type="NCBI Taxonomy" id="1650592"/>
    <lineage>
        <taxon>Bacteria</taxon>
        <taxon>Bacillati</taxon>
        <taxon>Actinomycetota</taxon>
        <taxon>Actinomycetes</taxon>
        <taxon>Micrococcales</taxon>
        <taxon>Micrococcaceae</taxon>
        <taxon>Arthrobacter</taxon>
    </lineage>
</organism>
<evidence type="ECO:0000313" key="2">
    <source>
        <dbReference type="Proteomes" id="UP001500200"/>
    </source>
</evidence>
<dbReference type="EMBL" id="BAABKK010000032">
    <property type="protein sequence ID" value="GAA5200373.1"/>
    <property type="molecule type" value="Genomic_DNA"/>
</dbReference>
<proteinExistence type="predicted"/>
<protein>
    <submittedName>
        <fullName evidence="1">Uncharacterized protein</fullName>
    </submittedName>
</protein>
<sequence length="54" mass="5846">MIVYRPIPPLTTGRSNSIWSVFAAMASAALLGPAWPSGTRRLEYQEAGVSTPLR</sequence>
<dbReference type="RefSeq" id="WP_345452434.1">
    <property type="nucleotide sequence ID" value="NZ_BAABKK010000032.1"/>
</dbReference>
<reference evidence="2" key="1">
    <citation type="journal article" date="2019" name="Int. J. Syst. Evol. Microbiol.">
        <title>The Global Catalogue of Microorganisms (GCM) 10K type strain sequencing project: providing services to taxonomists for standard genome sequencing and annotation.</title>
        <authorList>
            <consortium name="The Broad Institute Genomics Platform"/>
            <consortium name="The Broad Institute Genome Sequencing Center for Infectious Disease"/>
            <person name="Wu L."/>
            <person name="Ma J."/>
        </authorList>
    </citation>
    <scope>NUCLEOTIDE SEQUENCE [LARGE SCALE GENOMIC DNA]</scope>
    <source>
        <strain evidence="2">JCM 18514</strain>
    </source>
</reference>
<gene>
    <name evidence="1" type="ORF">GCM10023346_42290</name>
</gene>
<comment type="caution">
    <text evidence="1">The sequence shown here is derived from an EMBL/GenBank/DDBJ whole genome shotgun (WGS) entry which is preliminary data.</text>
</comment>
<name>A0ABP9SQK3_9MICC</name>
<dbReference type="Proteomes" id="UP001500200">
    <property type="component" value="Unassembled WGS sequence"/>
</dbReference>